<dbReference type="Gene3D" id="3.20.20.330">
    <property type="entry name" value="Homocysteine-binding-like domain"/>
    <property type="match status" value="1"/>
</dbReference>
<dbReference type="Proteomes" id="UP000239649">
    <property type="component" value="Unassembled WGS sequence"/>
</dbReference>
<dbReference type="Pfam" id="PF02574">
    <property type="entry name" value="S-methyl_trans"/>
    <property type="match status" value="1"/>
</dbReference>
<dbReference type="SUPFAM" id="SSF82282">
    <property type="entry name" value="Homocysteine S-methyltransferase"/>
    <property type="match status" value="1"/>
</dbReference>
<evidence type="ECO:0000256" key="2">
    <source>
        <dbReference type="ARBA" id="ARBA00022679"/>
    </source>
</evidence>
<evidence type="ECO:0000313" key="5">
    <source>
        <dbReference type="EMBL" id="PSC74839.1"/>
    </source>
</evidence>
<dbReference type="AlphaFoldDB" id="A0A2P6VL76"/>
<dbReference type="GO" id="GO:0032259">
    <property type="term" value="P:methylation"/>
    <property type="evidence" value="ECO:0007669"/>
    <property type="project" value="UniProtKB-KW"/>
</dbReference>
<evidence type="ECO:0000313" key="6">
    <source>
        <dbReference type="Proteomes" id="UP000239649"/>
    </source>
</evidence>
<dbReference type="OrthoDB" id="261426at2759"/>
<dbReference type="InterPro" id="IPR036589">
    <property type="entry name" value="HCY_dom_sf"/>
</dbReference>
<keyword evidence="1" id="KW-0489">Methyltransferase</keyword>
<evidence type="ECO:0000256" key="3">
    <source>
        <dbReference type="PROSITE-ProRule" id="PRU00333"/>
    </source>
</evidence>
<dbReference type="GO" id="GO:0008168">
    <property type="term" value="F:methyltransferase activity"/>
    <property type="evidence" value="ECO:0007669"/>
    <property type="project" value="UniProtKB-KW"/>
</dbReference>
<dbReference type="STRING" id="554055.A0A2P6VL76"/>
<feature type="domain" description="Hcy-binding" evidence="4">
    <location>
        <begin position="1"/>
        <end position="221"/>
    </location>
</feature>
<dbReference type="PROSITE" id="PS50970">
    <property type="entry name" value="HCY"/>
    <property type="match status" value="1"/>
</dbReference>
<organism evidence="5 6">
    <name type="scientific">Micractinium conductrix</name>
    <dbReference type="NCBI Taxonomy" id="554055"/>
    <lineage>
        <taxon>Eukaryota</taxon>
        <taxon>Viridiplantae</taxon>
        <taxon>Chlorophyta</taxon>
        <taxon>core chlorophytes</taxon>
        <taxon>Trebouxiophyceae</taxon>
        <taxon>Chlorellales</taxon>
        <taxon>Chlorellaceae</taxon>
        <taxon>Chlorella clade</taxon>
        <taxon>Micractinium</taxon>
    </lineage>
</organism>
<name>A0A2P6VL76_9CHLO</name>
<comment type="caution">
    <text evidence="5">The sequence shown here is derived from an EMBL/GenBank/DDBJ whole genome shotgun (WGS) entry which is preliminary data.</text>
</comment>
<protein>
    <submittedName>
        <fullName evidence="5">Homocysteine S-methyltransferase</fullName>
    </submittedName>
</protein>
<dbReference type="EMBL" id="LHPF02000003">
    <property type="protein sequence ID" value="PSC74839.1"/>
    <property type="molecule type" value="Genomic_DNA"/>
</dbReference>
<keyword evidence="2" id="KW-0808">Transferase</keyword>
<reference evidence="5 6" key="1">
    <citation type="journal article" date="2018" name="Plant J.">
        <title>Genome sequences of Chlorella sorokiniana UTEX 1602 and Micractinium conductrix SAG 241.80: implications to maltose excretion by a green alga.</title>
        <authorList>
            <person name="Arriola M.B."/>
            <person name="Velmurugan N."/>
            <person name="Zhang Y."/>
            <person name="Plunkett M.H."/>
            <person name="Hondzo H."/>
            <person name="Barney B.M."/>
        </authorList>
    </citation>
    <scope>NUCLEOTIDE SEQUENCE [LARGE SCALE GENOMIC DNA]</scope>
    <source>
        <strain evidence="5 6">SAG 241.80</strain>
    </source>
</reference>
<accession>A0A2P6VL76</accession>
<dbReference type="PANTHER" id="PTHR11103:SF18">
    <property type="entry name" value="SLR1189 PROTEIN"/>
    <property type="match status" value="1"/>
</dbReference>
<gene>
    <name evidence="5" type="ORF">C2E20_1869</name>
</gene>
<keyword evidence="6" id="KW-1185">Reference proteome</keyword>
<dbReference type="PANTHER" id="PTHR11103">
    <property type="entry name" value="SLR1189 PROTEIN"/>
    <property type="match status" value="1"/>
</dbReference>
<evidence type="ECO:0000256" key="1">
    <source>
        <dbReference type="ARBA" id="ARBA00022603"/>
    </source>
</evidence>
<dbReference type="InterPro" id="IPR003726">
    <property type="entry name" value="HCY_dom"/>
</dbReference>
<sequence length="221" mass="22965">MAPLLLDGGTGHLLKAQGVERLVPGLQYDQLFLAGALANDLAPEAVLGVHRAYIAAGADVITVNNFACTDWSLGRIGKQDLQEELVQAAARLARTAANEAGSGPSGRRVLVAGSLPPLRESYQASGLAAFEEMQPEYNLLAGLLKPHVDLLLCETLATVTEGRAAGTAAAVSGLPWWCSWTVADDDRAVLRSGEALQDAVAAVADLPGLEAVLVNCCSPQA</sequence>
<proteinExistence type="predicted"/>
<comment type="caution">
    <text evidence="3">Lacks conserved residue(s) required for the propagation of feature annotation.</text>
</comment>
<evidence type="ECO:0000259" key="4">
    <source>
        <dbReference type="PROSITE" id="PS50970"/>
    </source>
</evidence>